<keyword evidence="2" id="KW-1185">Reference proteome</keyword>
<name>A0A8X6LWN4_TRICU</name>
<accession>A0A8X6LWN4</accession>
<proteinExistence type="predicted"/>
<evidence type="ECO:0000313" key="2">
    <source>
        <dbReference type="Proteomes" id="UP000887116"/>
    </source>
</evidence>
<dbReference type="Proteomes" id="UP000887116">
    <property type="component" value="Unassembled WGS sequence"/>
</dbReference>
<evidence type="ECO:0000313" key="1">
    <source>
        <dbReference type="EMBL" id="GFR23397.1"/>
    </source>
</evidence>
<gene>
    <name evidence="1" type="primary">NCL1_31458</name>
    <name evidence="1" type="ORF">TNCT_134271</name>
</gene>
<organism evidence="1 2">
    <name type="scientific">Trichonephila clavata</name>
    <name type="common">Joro spider</name>
    <name type="synonym">Nephila clavata</name>
    <dbReference type="NCBI Taxonomy" id="2740835"/>
    <lineage>
        <taxon>Eukaryota</taxon>
        <taxon>Metazoa</taxon>
        <taxon>Ecdysozoa</taxon>
        <taxon>Arthropoda</taxon>
        <taxon>Chelicerata</taxon>
        <taxon>Arachnida</taxon>
        <taxon>Araneae</taxon>
        <taxon>Araneomorphae</taxon>
        <taxon>Entelegynae</taxon>
        <taxon>Araneoidea</taxon>
        <taxon>Nephilidae</taxon>
        <taxon>Trichonephila</taxon>
    </lineage>
</organism>
<sequence>MFREYIDEKISRGEETFTKQEIISTIERIISTSYNTNNKRVLRIKSCLTKYLPASIKLESAEADERTKYLTNSITFNLSVFRPPKQSIFLSSLYGLYSHEQAVRPLLSLTYCPDNLKDIWSVTRQDLMLWNPCCIEPCRCPPMFGYSIPPSFFGKILDLNYECSNKGIHLARYTETSKGNECMLLDSRPDYSLDIKSIADDCEEEVKVDVNLEFYLEQLKAIVTNVCDLISDNDKDPVEDSISTLMDSCTIYEDYSEKLWDTDPSESEVTCDQILEDDNCHPLLEARESVLDEVSGVSPEIKEMIRKCLSPESKMNGDEAPKIDAETLIGMCDPPCSVWCHAGPKLERSDSVLSSSSASAAISLLRDTTDFLLNACNAGISSKKITDSKLDFPLGKRNFKRSFSANDCDLSYDERCRLDYQIPRFSTSSREDLEFLRRDPINFFKTRGDRNDSYQDNDSGIDSFWSSQEDFYDTNPESKDGYCDLGDIAPMWSLFTGEDSLWKPLPDCAPPDHTKFMHKRDASGHWVEENLKCTRVEFVSVAFLGFKRKSIPVYC</sequence>
<dbReference type="EMBL" id="BMAO01008434">
    <property type="protein sequence ID" value="GFR23397.1"/>
    <property type="molecule type" value="Genomic_DNA"/>
</dbReference>
<comment type="caution">
    <text evidence="1">The sequence shown here is derived from an EMBL/GenBank/DDBJ whole genome shotgun (WGS) entry which is preliminary data.</text>
</comment>
<dbReference type="AlphaFoldDB" id="A0A8X6LWN4"/>
<protein>
    <submittedName>
        <fullName evidence="1">Uncharacterized protein</fullName>
    </submittedName>
</protein>
<dbReference type="OrthoDB" id="6411161at2759"/>
<reference evidence="1" key="1">
    <citation type="submission" date="2020-07" db="EMBL/GenBank/DDBJ databases">
        <title>Multicomponent nature underlies the extraordinary mechanical properties of spider dragline silk.</title>
        <authorList>
            <person name="Kono N."/>
            <person name="Nakamura H."/>
            <person name="Mori M."/>
            <person name="Yoshida Y."/>
            <person name="Ohtoshi R."/>
            <person name="Malay A.D."/>
            <person name="Moran D.A.P."/>
            <person name="Tomita M."/>
            <person name="Numata K."/>
            <person name="Arakawa K."/>
        </authorList>
    </citation>
    <scope>NUCLEOTIDE SEQUENCE</scope>
</reference>